<organism evidence="11">
    <name type="scientific">Glycine soja</name>
    <name type="common">Wild soybean</name>
    <dbReference type="NCBI Taxonomy" id="3848"/>
    <lineage>
        <taxon>Eukaryota</taxon>
        <taxon>Viridiplantae</taxon>
        <taxon>Streptophyta</taxon>
        <taxon>Embryophyta</taxon>
        <taxon>Tracheophyta</taxon>
        <taxon>Spermatophyta</taxon>
        <taxon>Magnoliopsida</taxon>
        <taxon>eudicotyledons</taxon>
        <taxon>Gunneridae</taxon>
        <taxon>Pentapetalae</taxon>
        <taxon>rosids</taxon>
        <taxon>fabids</taxon>
        <taxon>Fabales</taxon>
        <taxon>Fabaceae</taxon>
        <taxon>Papilionoideae</taxon>
        <taxon>50 kb inversion clade</taxon>
        <taxon>NPAAA clade</taxon>
        <taxon>indigoferoid/millettioid clade</taxon>
        <taxon>Phaseoleae</taxon>
        <taxon>Glycine</taxon>
        <taxon>Glycine subgen. Soja</taxon>
    </lineage>
</organism>
<dbReference type="Pfam" id="PF00295">
    <property type="entry name" value="Glyco_hydro_28"/>
    <property type="match status" value="1"/>
</dbReference>
<dbReference type="GO" id="GO:0071555">
    <property type="term" value="P:cell wall organization"/>
    <property type="evidence" value="ECO:0007669"/>
    <property type="project" value="UniProtKB-KW"/>
</dbReference>
<evidence type="ECO:0000256" key="7">
    <source>
        <dbReference type="ARBA" id="ARBA00023316"/>
    </source>
</evidence>
<evidence type="ECO:0000313" key="12">
    <source>
        <dbReference type="EMBL" id="RZB90232.1"/>
    </source>
</evidence>
<dbReference type="AlphaFoldDB" id="A0A0B2QND4"/>
<evidence type="ECO:0000256" key="1">
    <source>
        <dbReference type="ARBA" id="ARBA00004191"/>
    </source>
</evidence>
<evidence type="ECO:0000256" key="10">
    <source>
        <dbReference type="SAM" id="SignalP"/>
    </source>
</evidence>
<reference evidence="11" key="1">
    <citation type="submission" date="2014-07" db="EMBL/GenBank/DDBJ databases">
        <title>Identification of a novel salt tolerance gene in wild soybean by whole-genome sequencing.</title>
        <authorList>
            <person name="Lam H.-M."/>
            <person name="Qi X."/>
            <person name="Li M.-W."/>
            <person name="Liu X."/>
            <person name="Xie M."/>
            <person name="Ni M."/>
            <person name="Xu X."/>
        </authorList>
    </citation>
    <scope>NUCLEOTIDE SEQUENCE [LARGE SCALE GENOMIC DNA]</scope>
    <source>
        <tissue evidence="11">Root</tissue>
    </source>
</reference>
<sequence length="410" mass="44367">MPNPTTTTKPSLLSLFSLHTLHLLVLCSWFTTSSAKATSYNVVDFGAKPDGTTDATSAFLGAWNKACSSPKPAGIHVPQGRFLIGRAVTFSGQCSNRAISITIRGTLLAPSQYTFLGNSLYWFTFDQVTGLSIHGGVLDARGSFLWDCKYKAMPNCPIGAATLRFTNSEHIVITGLTSENSQKVHILINACHNVKMHGVKLMADGNSPNTDGIHVQFSTDVTILAPRIRTGDDCISVGPGCRNLWIEDVACGPGHGISIGSLGWDLDEPGVKNVTVRKATFSKTQNGFRIKSWGRPSRGFVQDVHFEHATMNDVQNPIIIDQHYCPFRNGCPSQASGVKISDVSYKDIHGTSATQVAVKFDCSSEQPCERITLEDITFTYKINKAPQALCNHAGGITLGVVQPQSCFLTE</sequence>
<dbReference type="EC" id="3.2.1.67" evidence="11"/>
<dbReference type="SUPFAM" id="SSF51126">
    <property type="entry name" value="Pectin lyase-like"/>
    <property type="match status" value="1"/>
</dbReference>
<feature type="signal peptide" evidence="10">
    <location>
        <begin position="1"/>
        <end position="35"/>
    </location>
</feature>
<feature type="active site" evidence="8">
    <location>
        <position position="255"/>
    </location>
</feature>
<evidence type="ECO:0000256" key="5">
    <source>
        <dbReference type="ARBA" id="ARBA00022801"/>
    </source>
</evidence>
<dbReference type="Proteomes" id="UP000289340">
    <property type="component" value="Chromosome 9"/>
</dbReference>
<keyword evidence="6 9" id="KW-0326">Glycosidase</keyword>
<evidence type="ECO:0000256" key="6">
    <source>
        <dbReference type="ARBA" id="ARBA00023295"/>
    </source>
</evidence>
<evidence type="ECO:0000256" key="3">
    <source>
        <dbReference type="ARBA" id="ARBA00022512"/>
    </source>
</evidence>
<keyword evidence="10" id="KW-0732">Signal</keyword>
<dbReference type="PANTHER" id="PTHR31375">
    <property type="match status" value="1"/>
</dbReference>
<feature type="chain" id="PRO_5040562827" evidence="10">
    <location>
        <begin position="36"/>
        <end position="410"/>
    </location>
</feature>
<keyword evidence="3" id="KW-0134">Cell wall</keyword>
<evidence type="ECO:0000256" key="9">
    <source>
        <dbReference type="RuleBase" id="RU361169"/>
    </source>
</evidence>
<reference evidence="12 13" key="2">
    <citation type="submission" date="2018-09" db="EMBL/GenBank/DDBJ databases">
        <title>A high-quality reference genome of wild soybean provides a powerful tool to mine soybean genomes.</title>
        <authorList>
            <person name="Xie M."/>
            <person name="Chung C.Y.L."/>
            <person name="Li M.-W."/>
            <person name="Wong F.-L."/>
            <person name="Chan T.-F."/>
            <person name="Lam H.-M."/>
        </authorList>
    </citation>
    <scope>NUCLEOTIDE SEQUENCE [LARGE SCALE GENOMIC DNA]</scope>
    <source>
        <strain evidence="13">cv. W05</strain>
        <tissue evidence="12">Hypocotyl of etiolated seedlings</tissue>
    </source>
</reference>
<dbReference type="Proteomes" id="UP000053555">
    <property type="component" value="Unassembled WGS sequence"/>
</dbReference>
<dbReference type="EMBL" id="QZWG01000009">
    <property type="protein sequence ID" value="RZB90232.1"/>
    <property type="molecule type" value="Genomic_DNA"/>
</dbReference>
<protein>
    <submittedName>
        <fullName evidence="11">Polygalacturonase</fullName>
        <ecNumber evidence="11">3.2.1.15</ecNumber>
        <ecNumber evidence="11">3.2.1.67</ecNumber>
    </submittedName>
</protein>
<dbReference type="InterPro" id="IPR012334">
    <property type="entry name" value="Pectin_lyas_fold"/>
</dbReference>
<gene>
    <name evidence="12" type="ORF">D0Y65_022940</name>
    <name evidence="11" type="ORF">glysoja_030645</name>
</gene>
<evidence type="ECO:0000256" key="8">
    <source>
        <dbReference type="PROSITE-ProRule" id="PRU10052"/>
    </source>
</evidence>
<keyword evidence="4" id="KW-0964">Secreted</keyword>
<evidence type="ECO:0000256" key="4">
    <source>
        <dbReference type="ARBA" id="ARBA00022525"/>
    </source>
</evidence>
<keyword evidence="7" id="KW-0961">Cell wall biogenesis/degradation</keyword>
<dbReference type="InterPro" id="IPR000743">
    <property type="entry name" value="Glyco_hydro_28"/>
</dbReference>
<comment type="subcellular location">
    <subcellularLocation>
        <location evidence="1">Secreted</location>
        <location evidence="1">Cell wall</location>
    </subcellularLocation>
</comment>
<dbReference type="PROSITE" id="PS00502">
    <property type="entry name" value="POLYGALACTURONASE"/>
    <property type="match status" value="1"/>
</dbReference>
<evidence type="ECO:0000256" key="2">
    <source>
        <dbReference type="ARBA" id="ARBA00008834"/>
    </source>
</evidence>
<keyword evidence="13" id="KW-1185">Reference proteome</keyword>
<name>A0A0B2QND4_GLYSO</name>
<dbReference type="InterPro" id="IPR011050">
    <property type="entry name" value="Pectin_lyase_fold/virulence"/>
</dbReference>
<dbReference type="Gramene" id="XM_028324525.1">
    <property type="protein sequence ID" value="XP_028180326.1"/>
    <property type="gene ID" value="LOC114367360"/>
</dbReference>
<dbReference type="GO" id="GO:0004650">
    <property type="term" value="F:polygalacturonase activity"/>
    <property type="evidence" value="ECO:0007669"/>
    <property type="project" value="UniProtKB-EC"/>
</dbReference>
<dbReference type="GO" id="GO:0047911">
    <property type="term" value="F:galacturan 1,4-alpha-galacturonidase activity"/>
    <property type="evidence" value="ECO:0007669"/>
    <property type="project" value="UniProtKB-EC"/>
</dbReference>
<evidence type="ECO:0000313" key="13">
    <source>
        <dbReference type="Proteomes" id="UP000289340"/>
    </source>
</evidence>
<comment type="similarity">
    <text evidence="2 9">Belongs to the glycosyl hydrolase 28 family.</text>
</comment>
<dbReference type="FunFam" id="2.160.20.10:FF:000115">
    <property type="entry name" value="Polygalacturonase"/>
    <property type="match status" value="1"/>
</dbReference>
<evidence type="ECO:0000313" key="11">
    <source>
        <dbReference type="EMBL" id="KHN22975.1"/>
    </source>
</evidence>
<dbReference type="EMBL" id="KN656710">
    <property type="protein sequence ID" value="KHN22975.1"/>
    <property type="molecule type" value="Genomic_DNA"/>
</dbReference>
<accession>A0A0B2QND4</accession>
<dbReference type="EC" id="3.2.1.15" evidence="11"/>
<dbReference type="Gene3D" id="2.160.20.10">
    <property type="entry name" value="Single-stranded right-handed beta-helix, Pectin lyase-like"/>
    <property type="match status" value="1"/>
</dbReference>
<dbReference type="GO" id="GO:0005975">
    <property type="term" value="P:carbohydrate metabolic process"/>
    <property type="evidence" value="ECO:0007669"/>
    <property type="project" value="InterPro"/>
</dbReference>
<keyword evidence="5 9" id="KW-0378">Hydrolase</keyword>
<proteinExistence type="inferred from homology"/>